<reference evidence="3 4" key="1">
    <citation type="submission" date="2017-03" db="EMBL/GenBank/DDBJ databases">
        <title>Genome of the blue death feigning beetle - Asbolus verrucosus.</title>
        <authorList>
            <person name="Rider S.D."/>
        </authorList>
    </citation>
    <scope>NUCLEOTIDE SEQUENCE [LARGE SCALE GENOMIC DNA]</scope>
    <source>
        <strain evidence="3">Butters</strain>
        <tissue evidence="3">Head and leg muscle</tissue>
    </source>
</reference>
<dbReference type="GO" id="GO:0007264">
    <property type="term" value="P:small GTPase-mediated signal transduction"/>
    <property type="evidence" value="ECO:0007669"/>
    <property type="project" value="InterPro"/>
</dbReference>
<dbReference type="SMART" id="SM00174">
    <property type="entry name" value="RHO"/>
    <property type="match status" value="1"/>
</dbReference>
<evidence type="ECO:0000256" key="1">
    <source>
        <dbReference type="ARBA" id="ARBA00022741"/>
    </source>
</evidence>
<organism evidence="3 4">
    <name type="scientific">Asbolus verrucosus</name>
    <name type="common">Desert ironclad beetle</name>
    <dbReference type="NCBI Taxonomy" id="1661398"/>
    <lineage>
        <taxon>Eukaryota</taxon>
        <taxon>Metazoa</taxon>
        <taxon>Ecdysozoa</taxon>
        <taxon>Arthropoda</taxon>
        <taxon>Hexapoda</taxon>
        <taxon>Insecta</taxon>
        <taxon>Pterygota</taxon>
        <taxon>Neoptera</taxon>
        <taxon>Endopterygota</taxon>
        <taxon>Coleoptera</taxon>
        <taxon>Polyphaga</taxon>
        <taxon>Cucujiformia</taxon>
        <taxon>Tenebrionidae</taxon>
        <taxon>Pimeliinae</taxon>
        <taxon>Asbolus</taxon>
    </lineage>
</organism>
<dbReference type="Pfam" id="PF00071">
    <property type="entry name" value="Ras"/>
    <property type="match status" value="1"/>
</dbReference>
<dbReference type="GO" id="GO:0022412">
    <property type="term" value="P:cellular process involved in reproduction in multicellular organism"/>
    <property type="evidence" value="ECO:0007669"/>
    <property type="project" value="UniProtKB-ARBA"/>
</dbReference>
<keyword evidence="4" id="KW-1185">Reference proteome</keyword>
<dbReference type="InterPro" id="IPR001806">
    <property type="entry name" value="Small_GTPase"/>
</dbReference>
<dbReference type="GO" id="GO:0035006">
    <property type="term" value="P:melanization defense response"/>
    <property type="evidence" value="ECO:0007669"/>
    <property type="project" value="UniProtKB-ARBA"/>
</dbReference>
<evidence type="ECO:0000313" key="4">
    <source>
        <dbReference type="Proteomes" id="UP000292052"/>
    </source>
</evidence>
<comment type="caution">
    <text evidence="3">The sequence shown here is derived from an EMBL/GenBank/DDBJ whole genome shotgun (WGS) entry which is preliminary data.</text>
</comment>
<proteinExistence type="predicted"/>
<dbReference type="GO" id="GO:0001667">
    <property type="term" value="P:ameboidal-type cell migration"/>
    <property type="evidence" value="ECO:0007669"/>
    <property type="project" value="UniProtKB-ARBA"/>
</dbReference>
<dbReference type="GO" id="GO:0003006">
    <property type="term" value="P:developmental process involved in reproduction"/>
    <property type="evidence" value="ECO:0007669"/>
    <property type="project" value="UniProtKB-ARBA"/>
</dbReference>
<keyword evidence="2" id="KW-0342">GTP-binding</keyword>
<dbReference type="EMBL" id="QDEB01117573">
    <property type="protein sequence ID" value="RZB40593.1"/>
    <property type="molecule type" value="Genomic_DNA"/>
</dbReference>
<keyword evidence="1" id="KW-0547">Nucleotide-binding</keyword>
<dbReference type="InterPro" id="IPR005225">
    <property type="entry name" value="Small_GTP-bd"/>
</dbReference>
<dbReference type="GO" id="GO:0005525">
    <property type="term" value="F:GTP binding"/>
    <property type="evidence" value="ECO:0007669"/>
    <property type="project" value="UniProtKB-KW"/>
</dbReference>
<dbReference type="Proteomes" id="UP000292052">
    <property type="component" value="Unassembled WGS sequence"/>
</dbReference>
<dbReference type="InterPro" id="IPR003578">
    <property type="entry name" value="Small_GTPase_Rho"/>
</dbReference>
<dbReference type="OrthoDB" id="8830751at2759"/>
<evidence type="ECO:0000256" key="2">
    <source>
        <dbReference type="ARBA" id="ARBA00023134"/>
    </source>
</evidence>
<gene>
    <name evidence="3" type="ORF">BDFB_002543</name>
</gene>
<name>A0A482VBH7_ASBVE</name>
<dbReference type="PANTHER" id="PTHR24072">
    <property type="entry name" value="RHO FAMILY GTPASE"/>
    <property type="match status" value="1"/>
</dbReference>
<dbReference type="NCBIfam" id="TIGR00231">
    <property type="entry name" value="small_GTP"/>
    <property type="match status" value="1"/>
</dbReference>
<dbReference type="PRINTS" id="PR00449">
    <property type="entry name" value="RASTRNSFRMNG"/>
</dbReference>
<sequence>MENNNNIVVVGDGYVGKTSILNAIKDNNFEEQIPNVYNDFEYTEVVNGKECRLRFIDTAGQEEYDMLRKLSYREVRIVILFIFPKSTKYFQELNQIYENPTTVNS</sequence>
<dbReference type="GO" id="GO:0003924">
    <property type="term" value="F:GTPase activity"/>
    <property type="evidence" value="ECO:0007669"/>
    <property type="project" value="InterPro"/>
</dbReference>
<dbReference type="SUPFAM" id="SSF52540">
    <property type="entry name" value="P-loop containing nucleoside triphosphate hydrolases"/>
    <property type="match status" value="1"/>
</dbReference>
<accession>A0A482VBH7</accession>
<evidence type="ECO:0000313" key="3">
    <source>
        <dbReference type="EMBL" id="RZB40593.1"/>
    </source>
</evidence>
<dbReference type="InterPro" id="IPR027417">
    <property type="entry name" value="P-loop_NTPase"/>
</dbReference>
<dbReference type="Gene3D" id="3.40.50.300">
    <property type="entry name" value="P-loop containing nucleotide triphosphate hydrolases"/>
    <property type="match status" value="1"/>
</dbReference>
<dbReference type="GO" id="GO:0035099">
    <property type="term" value="P:hemocyte migration"/>
    <property type="evidence" value="ECO:0007669"/>
    <property type="project" value="UniProtKB-ARBA"/>
</dbReference>
<protein>
    <submittedName>
        <fullName evidence="3">Ras and/or Miro domain containing protein</fullName>
    </submittedName>
</protein>
<dbReference type="STRING" id="1661398.A0A482VBH7"/>
<dbReference type="AlphaFoldDB" id="A0A482VBH7"/>